<sequence>MSKQAHLDRIVDAGQRLLVALYGEKDDDALNDLWFQMFTKSLVNENFNLVSLPPMLEAARQYCLRPTDSNVIGSSDESAELGLASHYHHGLSPIHTLNIQLYSLF</sequence>
<dbReference type="Proteomes" id="UP000499080">
    <property type="component" value="Unassembled WGS sequence"/>
</dbReference>
<keyword evidence="2" id="KW-1185">Reference proteome</keyword>
<comment type="caution">
    <text evidence="1">The sequence shown here is derived from an EMBL/GenBank/DDBJ whole genome shotgun (WGS) entry which is preliminary data.</text>
</comment>
<dbReference type="EMBL" id="BGPR01009311">
    <property type="protein sequence ID" value="GBN39234.1"/>
    <property type="molecule type" value="Genomic_DNA"/>
</dbReference>
<name>A0A4Y2NK87_ARAVE</name>
<proteinExistence type="predicted"/>
<dbReference type="AlphaFoldDB" id="A0A4Y2NK87"/>
<evidence type="ECO:0000313" key="1">
    <source>
        <dbReference type="EMBL" id="GBN39234.1"/>
    </source>
</evidence>
<evidence type="ECO:0000313" key="2">
    <source>
        <dbReference type="Proteomes" id="UP000499080"/>
    </source>
</evidence>
<gene>
    <name evidence="1" type="ORF">AVEN_259532_1</name>
</gene>
<organism evidence="1 2">
    <name type="scientific">Araneus ventricosus</name>
    <name type="common">Orbweaver spider</name>
    <name type="synonym">Epeira ventricosa</name>
    <dbReference type="NCBI Taxonomy" id="182803"/>
    <lineage>
        <taxon>Eukaryota</taxon>
        <taxon>Metazoa</taxon>
        <taxon>Ecdysozoa</taxon>
        <taxon>Arthropoda</taxon>
        <taxon>Chelicerata</taxon>
        <taxon>Arachnida</taxon>
        <taxon>Araneae</taxon>
        <taxon>Araneomorphae</taxon>
        <taxon>Entelegynae</taxon>
        <taxon>Araneoidea</taxon>
        <taxon>Araneidae</taxon>
        <taxon>Araneus</taxon>
    </lineage>
</organism>
<dbReference type="OrthoDB" id="8195485at2759"/>
<accession>A0A4Y2NK87</accession>
<reference evidence="1 2" key="1">
    <citation type="journal article" date="2019" name="Sci. Rep.">
        <title>Orb-weaving spider Araneus ventricosus genome elucidates the spidroin gene catalogue.</title>
        <authorList>
            <person name="Kono N."/>
            <person name="Nakamura H."/>
            <person name="Ohtoshi R."/>
            <person name="Moran D.A.P."/>
            <person name="Shinohara A."/>
            <person name="Yoshida Y."/>
            <person name="Fujiwara M."/>
            <person name="Mori M."/>
            <person name="Tomita M."/>
            <person name="Arakawa K."/>
        </authorList>
    </citation>
    <scope>NUCLEOTIDE SEQUENCE [LARGE SCALE GENOMIC DNA]</scope>
</reference>
<protein>
    <submittedName>
        <fullName evidence="1">Uncharacterized protein</fullName>
    </submittedName>
</protein>